<evidence type="ECO:0000313" key="17">
    <source>
        <dbReference type="Proteomes" id="UP000654279"/>
    </source>
</evidence>
<evidence type="ECO:0000256" key="11">
    <source>
        <dbReference type="ARBA" id="ARBA00032235"/>
    </source>
</evidence>
<feature type="region of interest" description="Disordered" evidence="13">
    <location>
        <begin position="700"/>
        <end position="727"/>
    </location>
</feature>
<evidence type="ECO:0000256" key="13">
    <source>
        <dbReference type="SAM" id="MobiDB-lite"/>
    </source>
</evidence>
<dbReference type="Proteomes" id="UP000654279">
    <property type="component" value="Unassembled WGS sequence"/>
</dbReference>
<dbReference type="InterPro" id="IPR023406">
    <property type="entry name" value="Topo_IA_AS"/>
</dbReference>
<dbReference type="Pfam" id="PF01131">
    <property type="entry name" value="Topoisom_bac"/>
    <property type="match status" value="1"/>
</dbReference>
<organism evidence="16 17">
    <name type="scientific">Luoshenia tenuis</name>
    <dbReference type="NCBI Taxonomy" id="2763654"/>
    <lineage>
        <taxon>Bacteria</taxon>
        <taxon>Bacillati</taxon>
        <taxon>Bacillota</taxon>
        <taxon>Clostridia</taxon>
        <taxon>Christensenellales</taxon>
        <taxon>Christensenellaceae</taxon>
        <taxon>Luoshenia</taxon>
    </lineage>
</organism>
<dbReference type="EC" id="5.6.2.1" evidence="3"/>
<evidence type="ECO:0000256" key="6">
    <source>
        <dbReference type="ARBA" id="ARBA00023029"/>
    </source>
</evidence>
<dbReference type="NCBIfam" id="NF005829">
    <property type="entry name" value="PRK07726.1"/>
    <property type="match status" value="1"/>
</dbReference>
<dbReference type="InterPro" id="IPR013825">
    <property type="entry name" value="Topo_IA_cen_sub2"/>
</dbReference>
<dbReference type="GO" id="GO:0003677">
    <property type="term" value="F:DNA binding"/>
    <property type="evidence" value="ECO:0007669"/>
    <property type="project" value="UniProtKB-KW"/>
</dbReference>
<dbReference type="SUPFAM" id="SSF56712">
    <property type="entry name" value="Prokaryotic type I DNA topoisomerase"/>
    <property type="match status" value="1"/>
</dbReference>
<dbReference type="InterPro" id="IPR000380">
    <property type="entry name" value="Topo_IA"/>
</dbReference>
<evidence type="ECO:0000256" key="3">
    <source>
        <dbReference type="ARBA" id="ARBA00012891"/>
    </source>
</evidence>
<comment type="caution">
    <text evidence="16">The sequence shown here is derived from an EMBL/GenBank/DDBJ whole genome shotgun (WGS) entry which is preliminary data.</text>
</comment>
<dbReference type="InterPro" id="IPR013826">
    <property type="entry name" value="Topo_IA_cen_sub3"/>
</dbReference>
<dbReference type="PRINTS" id="PR00417">
    <property type="entry name" value="PRTPISMRASEI"/>
</dbReference>
<dbReference type="GO" id="GO:0003917">
    <property type="term" value="F:DNA topoisomerase type I (single strand cut, ATP-independent) activity"/>
    <property type="evidence" value="ECO:0007669"/>
    <property type="project" value="UniProtKB-EC"/>
</dbReference>
<gene>
    <name evidence="16" type="ORF">H8699_02485</name>
</gene>
<dbReference type="PROSITE" id="PS52039">
    <property type="entry name" value="TOPO_IA_2"/>
    <property type="match status" value="1"/>
</dbReference>
<keyword evidence="4" id="KW-0479">Metal-binding</keyword>
<name>A0A926CYI0_9FIRM</name>
<feature type="domain" description="Topo IA-type catalytic" evidence="15">
    <location>
        <begin position="153"/>
        <end position="586"/>
    </location>
</feature>
<dbReference type="InterPro" id="IPR006171">
    <property type="entry name" value="TOPRIM_dom"/>
</dbReference>
<dbReference type="PROSITE" id="PS50880">
    <property type="entry name" value="TOPRIM"/>
    <property type="match status" value="1"/>
</dbReference>
<dbReference type="InterPro" id="IPR003601">
    <property type="entry name" value="Topo_IA_2"/>
</dbReference>
<evidence type="ECO:0000256" key="5">
    <source>
        <dbReference type="ARBA" id="ARBA00022842"/>
    </source>
</evidence>
<comment type="similarity">
    <text evidence="2">Belongs to the type IA topoisomerase family.</text>
</comment>
<dbReference type="PANTHER" id="PTHR11390">
    <property type="entry name" value="PROKARYOTIC DNA TOPOISOMERASE"/>
    <property type="match status" value="1"/>
</dbReference>
<protein>
    <recommendedName>
        <fullName evidence="3">DNA topoisomerase</fullName>
        <ecNumber evidence="3">5.6.2.1</ecNumber>
    </recommendedName>
    <alternativeName>
        <fullName evidence="12">Omega-protein</fullName>
    </alternativeName>
    <alternativeName>
        <fullName evidence="11">Relaxing enzyme</fullName>
    </alternativeName>
    <alternativeName>
        <fullName evidence="9">Swivelase</fullName>
    </alternativeName>
    <alternativeName>
        <fullName evidence="10">Untwisting enzyme</fullName>
    </alternativeName>
</protein>
<feature type="compositionally biased region" description="Basic residues" evidence="13">
    <location>
        <begin position="712"/>
        <end position="727"/>
    </location>
</feature>
<dbReference type="NCBIfam" id="TIGR01056">
    <property type="entry name" value="topB"/>
    <property type="match status" value="1"/>
</dbReference>
<keyword evidence="8" id="KW-0413">Isomerase</keyword>
<evidence type="ECO:0000256" key="4">
    <source>
        <dbReference type="ARBA" id="ARBA00022723"/>
    </source>
</evidence>
<evidence type="ECO:0000259" key="15">
    <source>
        <dbReference type="PROSITE" id="PS52039"/>
    </source>
</evidence>
<dbReference type="InterPro" id="IPR013824">
    <property type="entry name" value="Topo_IA_cen_sub1"/>
</dbReference>
<dbReference type="CDD" id="cd00186">
    <property type="entry name" value="TOP1Ac"/>
    <property type="match status" value="1"/>
</dbReference>
<feature type="domain" description="Toprim" evidence="14">
    <location>
        <begin position="3"/>
        <end position="136"/>
    </location>
</feature>
<dbReference type="Gene3D" id="2.70.20.10">
    <property type="entry name" value="Topoisomerase I, domain 3"/>
    <property type="match status" value="1"/>
</dbReference>
<dbReference type="RefSeq" id="WP_249284334.1">
    <property type="nucleotide sequence ID" value="NZ_JACRSO010000001.1"/>
</dbReference>
<dbReference type="InterPro" id="IPR034144">
    <property type="entry name" value="TOPRIM_TopoIII"/>
</dbReference>
<dbReference type="PANTHER" id="PTHR11390:SF21">
    <property type="entry name" value="DNA TOPOISOMERASE 3-ALPHA"/>
    <property type="match status" value="1"/>
</dbReference>
<dbReference type="InterPro" id="IPR003602">
    <property type="entry name" value="Topo_IA_DNA-bd_dom"/>
</dbReference>
<dbReference type="CDD" id="cd03362">
    <property type="entry name" value="TOPRIM_TopoIA_TopoIII"/>
    <property type="match status" value="1"/>
</dbReference>
<dbReference type="GO" id="GO:0046872">
    <property type="term" value="F:metal ion binding"/>
    <property type="evidence" value="ECO:0007669"/>
    <property type="project" value="UniProtKB-KW"/>
</dbReference>
<accession>A0A926CYI0</accession>
<dbReference type="Pfam" id="PF01751">
    <property type="entry name" value="Toprim"/>
    <property type="match status" value="1"/>
</dbReference>
<dbReference type="GO" id="GO:0006265">
    <property type="term" value="P:DNA topological change"/>
    <property type="evidence" value="ECO:0007669"/>
    <property type="project" value="InterPro"/>
</dbReference>
<dbReference type="SMART" id="SM00493">
    <property type="entry name" value="TOPRIM"/>
    <property type="match status" value="1"/>
</dbReference>
<dbReference type="GO" id="GO:0006281">
    <property type="term" value="P:DNA repair"/>
    <property type="evidence" value="ECO:0007669"/>
    <property type="project" value="TreeGrafter"/>
</dbReference>
<keyword evidence="7" id="KW-0238">DNA-binding</keyword>
<dbReference type="InterPro" id="IPR013497">
    <property type="entry name" value="Topo_IA_cen"/>
</dbReference>
<evidence type="ECO:0000256" key="12">
    <source>
        <dbReference type="ARBA" id="ARBA00032877"/>
    </source>
</evidence>
<sequence length="727" mass="81802">MGKTLVVAEKPSVAKELARVLKCRKSGEGCLVGEDYIVTWALGHLVGLKEPEEIDERWAHWSLKALPILPGEIPCKVLPKTRKQYSAIKKLMLSDEVTDLICATDSGREGELIFRLIYHQAGCRKPFRRLWVSAMTDAALREGLKNLREGHEYDALYQSARCRAQADYLVGMNFTRAYTVRYRSLLSVGRVQTPTLAILVRRQREIDAFVSQDYWEVEADFGDYKGTYQTPQGESRLFEEGLAQKVRDAVDGKAALILRADYKEGSRAAPLLYDLTDLQRDCNRRFGFSAARTLRAAQALYERYKMITYPRTDSRYLNRAMIPKLPGTLARLTFGAYEPFARQALALPKLPITGRLVNDKRVHDHHAIIPTDTTPHPERLEGDAAKVYDLIVRRFIMAFMPPERYETTEILTRAAGEYDFLTKGRRTLDRGWRALEPLRKREGETAELPRVQAGEARQVEGAQVLQKATQPPQPHTEDSLLSAMENAGRELADEGLREQMKDSGLGTPATRAAIIERLIAVEYVTRKGRALNPTEKGKKLIEIAPAELTSPEVTGRWEKELSRMARGEAAPEGFMAGIEDYVRAVVEDMIAHPVKMQFPKKEKSPKEKAAAEKRKAPKEPLGKCTLCGEGEILENSKAYYCTNWKEKGCKFTIWKNALGGEGVRTITPLMMKKLLCGQKVTLTRGTVSLVSPEGGLDFALKPGMEPAPPRKAPARRRYARRGARTKK</sequence>
<evidence type="ECO:0000256" key="8">
    <source>
        <dbReference type="ARBA" id="ARBA00023235"/>
    </source>
</evidence>
<evidence type="ECO:0000256" key="1">
    <source>
        <dbReference type="ARBA" id="ARBA00000213"/>
    </source>
</evidence>
<dbReference type="InterPro" id="IPR005738">
    <property type="entry name" value="TopoIII"/>
</dbReference>
<comment type="catalytic activity">
    <reaction evidence="1">
        <text>ATP-independent breakage of single-stranded DNA, followed by passage and rejoining.</text>
        <dbReference type="EC" id="5.6.2.1"/>
    </reaction>
</comment>
<dbReference type="InterPro" id="IPR023405">
    <property type="entry name" value="Topo_IA_core_domain"/>
</dbReference>
<dbReference type="SMART" id="SM00436">
    <property type="entry name" value="TOP1Bc"/>
    <property type="match status" value="1"/>
</dbReference>
<evidence type="ECO:0000313" key="16">
    <source>
        <dbReference type="EMBL" id="MBC8528307.1"/>
    </source>
</evidence>
<dbReference type="GO" id="GO:0043597">
    <property type="term" value="C:cytoplasmic replication fork"/>
    <property type="evidence" value="ECO:0007669"/>
    <property type="project" value="TreeGrafter"/>
</dbReference>
<dbReference type="Gene3D" id="1.10.290.10">
    <property type="entry name" value="Topoisomerase I, domain 4"/>
    <property type="match status" value="1"/>
</dbReference>
<dbReference type="PROSITE" id="PS00396">
    <property type="entry name" value="TOPO_IA_1"/>
    <property type="match status" value="1"/>
</dbReference>
<proteinExistence type="inferred from homology"/>
<dbReference type="AlphaFoldDB" id="A0A926CYI0"/>
<evidence type="ECO:0000256" key="10">
    <source>
        <dbReference type="ARBA" id="ARBA00031985"/>
    </source>
</evidence>
<evidence type="ECO:0000256" key="9">
    <source>
        <dbReference type="ARBA" id="ARBA00030003"/>
    </source>
</evidence>
<dbReference type="EMBL" id="JACRSO010000001">
    <property type="protein sequence ID" value="MBC8528307.1"/>
    <property type="molecule type" value="Genomic_DNA"/>
</dbReference>
<dbReference type="Gene3D" id="3.40.50.140">
    <property type="match status" value="1"/>
</dbReference>
<evidence type="ECO:0000259" key="14">
    <source>
        <dbReference type="PROSITE" id="PS50880"/>
    </source>
</evidence>
<keyword evidence="17" id="KW-1185">Reference proteome</keyword>
<keyword evidence="5" id="KW-0460">Magnesium</keyword>
<evidence type="ECO:0000256" key="7">
    <source>
        <dbReference type="ARBA" id="ARBA00023125"/>
    </source>
</evidence>
<dbReference type="Gene3D" id="1.10.460.10">
    <property type="entry name" value="Topoisomerase I, domain 2"/>
    <property type="match status" value="1"/>
</dbReference>
<reference evidence="16" key="1">
    <citation type="submission" date="2020-08" db="EMBL/GenBank/DDBJ databases">
        <title>Genome public.</title>
        <authorList>
            <person name="Liu C."/>
            <person name="Sun Q."/>
        </authorList>
    </citation>
    <scope>NUCLEOTIDE SEQUENCE</scope>
    <source>
        <strain evidence="16">NSJ-44</strain>
    </source>
</reference>
<evidence type="ECO:0000256" key="2">
    <source>
        <dbReference type="ARBA" id="ARBA00009446"/>
    </source>
</evidence>
<dbReference type="SMART" id="SM00437">
    <property type="entry name" value="TOP1Ac"/>
    <property type="match status" value="1"/>
</dbReference>
<keyword evidence="6" id="KW-0799">Topoisomerase</keyword>
<dbReference type="GO" id="GO:0006310">
    <property type="term" value="P:DNA recombination"/>
    <property type="evidence" value="ECO:0007669"/>
    <property type="project" value="TreeGrafter"/>
</dbReference>